<dbReference type="PANTHER" id="PTHR35204">
    <property type="entry name" value="YALI0A21131P"/>
    <property type="match status" value="1"/>
</dbReference>
<dbReference type="EMBL" id="MU251247">
    <property type="protein sequence ID" value="KAG9256599.1"/>
    <property type="molecule type" value="Genomic_DNA"/>
</dbReference>
<evidence type="ECO:0000313" key="2">
    <source>
        <dbReference type="EMBL" id="KAG9256599.1"/>
    </source>
</evidence>
<dbReference type="Proteomes" id="UP000887229">
    <property type="component" value="Unassembled WGS sequence"/>
</dbReference>
<accession>A0A9P7ZQS0</accession>
<dbReference type="RefSeq" id="XP_046120523.1">
    <property type="nucleotide sequence ID" value="XM_046260997.1"/>
</dbReference>
<dbReference type="OrthoDB" id="10261782at2759"/>
<keyword evidence="3" id="KW-1185">Reference proteome</keyword>
<gene>
    <name evidence="2" type="ORF">F5Z01DRAFT_617699</name>
</gene>
<dbReference type="InterPro" id="IPR038921">
    <property type="entry name" value="YOR389W-like"/>
</dbReference>
<name>A0A9P7ZQS0_9HYPO</name>
<comment type="caution">
    <text evidence="2">The sequence shown here is derived from an EMBL/GenBank/DDBJ whole genome shotgun (WGS) entry which is preliminary data.</text>
</comment>
<organism evidence="2 3">
    <name type="scientific">Emericellopsis atlantica</name>
    <dbReference type="NCBI Taxonomy" id="2614577"/>
    <lineage>
        <taxon>Eukaryota</taxon>
        <taxon>Fungi</taxon>
        <taxon>Dikarya</taxon>
        <taxon>Ascomycota</taxon>
        <taxon>Pezizomycotina</taxon>
        <taxon>Sordariomycetes</taxon>
        <taxon>Hypocreomycetidae</taxon>
        <taxon>Hypocreales</taxon>
        <taxon>Bionectriaceae</taxon>
        <taxon>Emericellopsis</taxon>
    </lineage>
</organism>
<reference evidence="2" key="1">
    <citation type="journal article" date="2021" name="IMA Fungus">
        <title>Genomic characterization of three marine fungi, including Emericellopsis atlantica sp. nov. with signatures of a generalist lifestyle and marine biomass degradation.</title>
        <authorList>
            <person name="Hagestad O.C."/>
            <person name="Hou L."/>
            <person name="Andersen J.H."/>
            <person name="Hansen E.H."/>
            <person name="Altermark B."/>
            <person name="Li C."/>
            <person name="Kuhnert E."/>
            <person name="Cox R.J."/>
            <person name="Crous P.W."/>
            <person name="Spatafora J.W."/>
            <person name="Lail K."/>
            <person name="Amirebrahimi M."/>
            <person name="Lipzen A."/>
            <person name="Pangilinan J."/>
            <person name="Andreopoulos W."/>
            <person name="Hayes R.D."/>
            <person name="Ng V."/>
            <person name="Grigoriev I.V."/>
            <person name="Jackson S.A."/>
            <person name="Sutton T.D.S."/>
            <person name="Dobson A.D.W."/>
            <person name="Rama T."/>
        </authorList>
    </citation>
    <scope>NUCLEOTIDE SEQUENCE</scope>
    <source>
        <strain evidence="2">TS7</strain>
    </source>
</reference>
<proteinExistence type="predicted"/>
<feature type="region of interest" description="Disordered" evidence="1">
    <location>
        <begin position="99"/>
        <end position="145"/>
    </location>
</feature>
<protein>
    <submittedName>
        <fullName evidence="2">Uncharacterized protein</fullName>
    </submittedName>
</protein>
<dbReference type="PANTHER" id="PTHR35204:SF1">
    <property type="entry name" value="ENTEROTOXIN"/>
    <property type="match status" value="1"/>
</dbReference>
<feature type="compositionally biased region" description="Basic and acidic residues" evidence="1">
    <location>
        <begin position="99"/>
        <end position="116"/>
    </location>
</feature>
<evidence type="ECO:0000313" key="3">
    <source>
        <dbReference type="Proteomes" id="UP000887229"/>
    </source>
</evidence>
<dbReference type="AlphaFoldDB" id="A0A9P7ZQS0"/>
<sequence length="539" mass="60823">MARLRSIVPGGMALAALAASEHTPMEPSYQAASDNAFHVFNAIHSAGRQWGSSVIHNGFSLYPAAVPRGTVLYHGGRQAEPPSEPEWLAFEIEHAENFGRSWRERPRPPPMHRPDGVDNAEGPQKPLMPPHEGHPEPGHPGPPRRQVGYLHTYVATRDLNMLYIDGMSAGKTDLGTLDSQDLLLRGKSTTDNGFMDERERANDLCDIVTAWGYDGLVRDEIGFEVIQCDFDNGLEQVSSLQTFYEEDRLSEHGLSTFQWARAAGQRYDGIGGNRLNIDFSSMVSGFFFPINISSTTDERPDLIRLAAASELDLKDIKDYLQDISTQPRRFTVHWQGVVDMIVARYADRFALMGSENTSVTQFISELESLTLAYVDASGIKNNDGGHDHEAQNETEAAMNRCSDHYLLPVLIDQEHWSIEDDLIYTSLQAVMDDICYILYTMRSTFYTYLREDERFQGQINLDGDKGALEDAFEVSRPLLQSLMQTLAWTTWIRPKVCAPDQTLFVAMWPIGAPRDHWHPGCRTVEELGRFNRSYWDDRP</sequence>
<dbReference type="GeneID" id="70291900"/>
<evidence type="ECO:0000256" key="1">
    <source>
        <dbReference type="SAM" id="MobiDB-lite"/>
    </source>
</evidence>